<keyword evidence="4" id="KW-0503">Monooxygenase</keyword>
<keyword evidence="7" id="KW-1185">Reference proteome</keyword>
<feature type="transmembrane region" description="Helical" evidence="5">
    <location>
        <begin position="12"/>
        <end position="33"/>
    </location>
</feature>
<comment type="similarity">
    <text evidence="1 4">Belongs to the cytochrome P450 family.</text>
</comment>
<proteinExistence type="inferred from homology"/>
<gene>
    <name evidence="6" type="ORF">PIB30_064711</name>
</gene>
<evidence type="ECO:0000256" key="3">
    <source>
        <dbReference type="ARBA" id="ARBA00023004"/>
    </source>
</evidence>
<dbReference type="PANTHER" id="PTHR47955">
    <property type="entry name" value="CYTOCHROME P450 FAMILY 71 PROTEIN"/>
    <property type="match status" value="1"/>
</dbReference>
<evidence type="ECO:0008006" key="8">
    <source>
        <dbReference type="Google" id="ProtNLM"/>
    </source>
</evidence>
<dbReference type="InterPro" id="IPR001128">
    <property type="entry name" value="Cyt_P450"/>
</dbReference>
<evidence type="ECO:0000256" key="2">
    <source>
        <dbReference type="ARBA" id="ARBA00022723"/>
    </source>
</evidence>
<keyword evidence="5" id="KW-0812">Transmembrane</keyword>
<protein>
    <recommendedName>
        <fullName evidence="8">Cytochrome P450 71A1</fullName>
    </recommendedName>
</protein>
<dbReference type="CDD" id="cd11072">
    <property type="entry name" value="CYP71-like"/>
    <property type="match status" value="1"/>
</dbReference>
<evidence type="ECO:0000313" key="7">
    <source>
        <dbReference type="Proteomes" id="UP001341840"/>
    </source>
</evidence>
<sequence>MALVLKQFPYTLYLSILVGIISILLLVLNHLIVTRRRKSISLPPSPPKLPFIGNLHQLGTLPHRSLHELSKKHGPFISLQLGQIPTLVISSADTAKEIIKYHDVIFANRPHNTAAKIFGYGYKDIAFLPYGKEWRQKRKICILELLSLKRVKSFHTIMEEEVAELVHNIHESCLTSKDSSSSCMINLSEMIIATSNDIVSRCVLGQKCHALEYGSSNFGELARTIMKQLNAFCVGDFFPSLHWIDVLTGFMSKVNHSFVALDACLEVVIEEHKGRKKNHDDHSENNNKDFVDILLQIQHNNMLEIELTQDDIKAILADMFIGGSDTTSTVVEWTFAELLKNPNTMKKAQEEVRRVVGSKSKVDENDVNQMNYLHCVIKETLRLHPPAPLLLPRETTSNVKVKGYDIPPKTRLFINVWSIQRDPELWIDPENFTPERFENTKVDIKGQDFQLMPFGSGRRGCPGISFGFASAKFILANLLYWFDWKLPPNYAGDGMDMSEIYGVTVNKKVPLHLTPIPIYSSRF</sequence>
<keyword evidence="2 4" id="KW-0479">Metal-binding</keyword>
<keyword evidence="5" id="KW-1133">Transmembrane helix</keyword>
<keyword evidence="5" id="KW-0472">Membrane</keyword>
<dbReference type="PANTHER" id="PTHR47955:SF15">
    <property type="entry name" value="CYTOCHROME P450 71A2-LIKE"/>
    <property type="match status" value="1"/>
</dbReference>
<keyword evidence="3 4" id="KW-0408">Iron</keyword>
<dbReference type="InterPro" id="IPR017972">
    <property type="entry name" value="Cyt_P450_CS"/>
</dbReference>
<accession>A0ABU6SM46</accession>
<comment type="caution">
    <text evidence="6">The sequence shown here is derived from an EMBL/GenBank/DDBJ whole genome shotgun (WGS) entry which is preliminary data.</text>
</comment>
<dbReference type="EMBL" id="JASCZI010061049">
    <property type="protein sequence ID" value="MED6137400.1"/>
    <property type="molecule type" value="Genomic_DNA"/>
</dbReference>
<evidence type="ECO:0000256" key="4">
    <source>
        <dbReference type="RuleBase" id="RU000461"/>
    </source>
</evidence>
<evidence type="ECO:0000256" key="5">
    <source>
        <dbReference type="SAM" id="Phobius"/>
    </source>
</evidence>
<name>A0ABU6SM46_9FABA</name>
<organism evidence="6 7">
    <name type="scientific">Stylosanthes scabra</name>
    <dbReference type="NCBI Taxonomy" id="79078"/>
    <lineage>
        <taxon>Eukaryota</taxon>
        <taxon>Viridiplantae</taxon>
        <taxon>Streptophyta</taxon>
        <taxon>Embryophyta</taxon>
        <taxon>Tracheophyta</taxon>
        <taxon>Spermatophyta</taxon>
        <taxon>Magnoliopsida</taxon>
        <taxon>eudicotyledons</taxon>
        <taxon>Gunneridae</taxon>
        <taxon>Pentapetalae</taxon>
        <taxon>rosids</taxon>
        <taxon>fabids</taxon>
        <taxon>Fabales</taxon>
        <taxon>Fabaceae</taxon>
        <taxon>Papilionoideae</taxon>
        <taxon>50 kb inversion clade</taxon>
        <taxon>dalbergioids sensu lato</taxon>
        <taxon>Dalbergieae</taxon>
        <taxon>Pterocarpus clade</taxon>
        <taxon>Stylosanthes</taxon>
    </lineage>
</organism>
<evidence type="ECO:0000313" key="6">
    <source>
        <dbReference type="EMBL" id="MED6137400.1"/>
    </source>
</evidence>
<dbReference type="Gene3D" id="1.10.630.10">
    <property type="entry name" value="Cytochrome P450"/>
    <property type="match status" value="1"/>
</dbReference>
<reference evidence="6 7" key="1">
    <citation type="journal article" date="2023" name="Plants (Basel)">
        <title>Bridging the Gap: Combining Genomics and Transcriptomics Approaches to Understand Stylosanthes scabra, an Orphan Legume from the Brazilian Caatinga.</title>
        <authorList>
            <person name="Ferreira-Neto J.R.C."/>
            <person name="da Silva M.D."/>
            <person name="Binneck E."/>
            <person name="de Melo N.F."/>
            <person name="da Silva R.H."/>
            <person name="de Melo A.L.T.M."/>
            <person name="Pandolfi V."/>
            <person name="Bustamante F.O."/>
            <person name="Brasileiro-Vidal A.C."/>
            <person name="Benko-Iseppon A.M."/>
        </authorList>
    </citation>
    <scope>NUCLEOTIDE SEQUENCE [LARGE SCALE GENOMIC DNA]</scope>
    <source>
        <tissue evidence="6">Leaves</tissue>
    </source>
</reference>
<dbReference type="Proteomes" id="UP001341840">
    <property type="component" value="Unassembled WGS sequence"/>
</dbReference>
<dbReference type="InterPro" id="IPR002401">
    <property type="entry name" value="Cyt_P450_E_grp-I"/>
</dbReference>
<dbReference type="InterPro" id="IPR036396">
    <property type="entry name" value="Cyt_P450_sf"/>
</dbReference>
<dbReference type="PROSITE" id="PS00086">
    <property type="entry name" value="CYTOCHROME_P450"/>
    <property type="match status" value="1"/>
</dbReference>
<dbReference type="SUPFAM" id="SSF48264">
    <property type="entry name" value="Cytochrome P450"/>
    <property type="match status" value="1"/>
</dbReference>
<dbReference type="PRINTS" id="PR00463">
    <property type="entry name" value="EP450I"/>
</dbReference>
<evidence type="ECO:0000256" key="1">
    <source>
        <dbReference type="ARBA" id="ARBA00010617"/>
    </source>
</evidence>
<keyword evidence="4" id="KW-0560">Oxidoreductase</keyword>
<dbReference type="Pfam" id="PF00067">
    <property type="entry name" value="p450"/>
    <property type="match status" value="1"/>
</dbReference>
<dbReference type="PRINTS" id="PR00385">
    <property type="entry name" value="P450"/>
</dbReference>
<keyword evidence="4" id="KW-0349">Heme</keyword>